<organism evidence="1 2">
    <name type="scientific">Phanerochaete sordida</name>
    <dbReference type="NCBI Taxonomy" id="48140"/>
    <lineage>
        <taxon>Eukaryota</taxon>
        <taxon>Fungi</taxon>
        <taxon>Dikarya</taxon>
        <taxon>Basidiomycota</taxon>
        <taxon>Agaricomycotina</taxon>
        <taxon>Agaricomycetes</taxon>
        <taxon>Polyporales</taxon>
        <taxon>Phanerochaetaceae</taxon>
        <taxon>Phanerochaete</taxon>
    </lineage>
</organism>
<protein>
    <submittedName>
        <fullName evidence="1">Uncharacterized protein</fullName>
    </submittedName>
</protein>
<keyword evidence="2" id="KW-1185">Reference proteome</keyword>
<gene>
    <name evidence="1" type="ORF">PsYK624_028670</name>
</gene>
<reference evidence="1 2" key="1">
    <citation type="submission" date="2021-08" db="EMBL/GenBank/DDBJ databases">
        <title>Draft Genome Sequence of Phanerochaete sordida strain YK-624.</title>
        <authorList>
            <person name="Mori T."/>
            <person name="Dohra H."/>
            <person name="Suzuki T."/>
            <person name="Kawagishi H."/>
            <person name="Hirai H."/>
        </authorList>
    </citation>
    <scope>NUCLEOTIDE SEQUENCE [LARGE SCALE GENOMIC DNA]</scope>
    <source>
        <strain evidence="1 2">YK-624</strain>
    </source>
</reference>
<evidence type="ECO:0000313" key="2">
    <source>
        <dbReference type="Proteomes" id="UP000703269"/>
    </source>
</evidence>
<comment type="caution">
    <text evidence="1">The sequence shown here is derived from an EMBL/GenBank/DDBJ whole genome shotgun (WGS) entry which is preliminary data.</text>
</comment>
<evidence type="ECO:0000313" key="1">
    <source>
        <dbReference type="EMBL" id="GJE86784.1"/>
    </source>
</evidence>
<accession>A0A9P3L9Q7</accession>
<sequence>MSDSYSYMDYSPFAEAENRDHLPVNISMKGKWAFKANGIRYVGECMTTFESTRGVKLVLRFGNKKALSVPKASCQPAAEGEEVSAAGPP</sequence>
<proteinExistence type="predicted"/>
<dbReference type="EMBL" id="BPQB01000005">
    <property type="protein sequence ID" value="GJE86784.1"/>
    <property type="molecule type" value="Genomic_DNA"/>
</dbReference>
<dbReference type="Proteomes" id="UP000703269">
    <property type="component" value="Unassembled WGS sequence"/>
</dbReference>
<name>A0A9P3L9Q7_9APHY</name>
<dbReference type="AlphaFoldDB" id="A0A9P3L9Q7"/>